<accession>A0A238Z6F0</accession>
<dbReference type="RefSeq" id="WP_089382946.1">
    <property type="nucleotide sequence ID" value="NZ_FZNT01000013.1"/>
</dbReference>
<evidence type="ECO:0000313" key="1">
    <source>
        <dbReference type="EMBL" id="SNR78538.1"/>
    </source>
</evidence>
<keyword evidence="2" id="KW-1185">Reference proteome</keyword>
<proteinExistence type="predicted"/>
<dbReference type="EMBL" id="FZNT01000013">
    <property type="protein sequence ID" value="SNR78538.1"/>
    <property type="molecule type" value="Genomic_DNA"/>
</dbReference>
<sequence>MIKTAQYKILPEMKIIIEYFSVETVLDDMISHRKVLIQDNNYNPNYNFVTDFRDTNLNFSESDLLSYIDFAKTYPNMAAKRRGAILTENPKQTVISHLFILNLDDLPFIVDIFSTMDAALRWVGLSSTYKEIIENEISRMKINAR</sequence>
<organism evidence="1 2">
    <name type="scientific">Lutibacter agarilyticus</name>
    <dbReference type="NCBI Taxonomy" id="1109740"/>
    <lineage>
        <taxon>Bacteria</taxon>
        <taxon>Pseudomonadati</taxon>
        <taxon>Bacteroidota</taxon>
        <taxon>Flavobacteriia</taxon>
        <taxon>Flavobacteriales</taxon>
        <taxon>Flavobacteriaceae</taxon>
        <taxon>Lutibacter</taxon>
    </lineage>
</organism>
<dbReference type="Proteomes" id="UP000198384">
    <property type="component" value="Unassembled WGS sequence"/>
</dbReference>
<evidence type="ECO:0000313" key="2">
    <source>
        <dbReference type="Proteomes" id="UP000198384"/>
    </source>
</evidence>
<gene>
    <name evidence="1" type="ORF">SAMN06265371_11346</name>
</gene>
<dbReference type="AlphaFoldDB" id="A0A238Z6F0"/>
<protein>
    <submittedName>
        <fullName evidence="1">Uncharacterized protein</fullName>
    </submittedName>
</protein>
<dbReference type="OrthoDB" id="1447256at2"/>
<reference evidence="1 2" key="1">
    <citation type="submission" date="2017-06" db="EMBL/GenBank/DDBJ databases">
        <authorList>
            <person name="Kim H.J."/>
            <person name="Triplett B.A."/>
        </authorList>
    </citation>
    <scope>NUCLEOTIDE SEQUENCE [LARGE SCALE GENOMIC DNA]</scope>
    <source>
        <strain evidence="1 2">DSM 29150</strain>
    </source>
</reference>
<name>A0A238Z6F0_9FLAO</name>